<sequence>MFPRKQQISSQRKEMSIQLKTNEKTSPIAIVELQRITRQKRCSSRWIIGSTIFILVAITCIVASIVALFITIDQSKTTTTTTSTTTTTTTTTTTSTSTTSITTTSTTSTTTFPICSPSLTPITWFEPSTTIPPQCSTYLTISDSTRLYSYYSGYYLSSDNSWPFSSTLFIWIRFQNGSDQNLMDYPVSTGYCDATYPGWYAGLYPSTFYTTATSIVCFNNGSNNCRWCTPVKATSCGDYYVFALLSAPIGSARYCII</sequence>
<keyword evidence="2" id="KW-1133">Transmembrane helix</keyword>
<organism evidence="4 5">
    <name type="scientific">Adineta ricciae</name>
    <name type="common">Rotifer</name>
    <dbReference type="NCBI Taxonomy" id="249248"/>
    <lineage>
        <taxon>Eukaryota</taxon>
        <taxon>Metazoa</taxon>
        <taxon>Spiralia</taxon>
        <taxon>Gnathifera</taxon>
        <taxon>Rotifera</taxon>
        <taxon>Eurotatoria</taxon>
        <taxon>Bdelloidea</taxon>
        <taxon>Adinetida</taxon>
        <taxon>Adinetidae</taxon>
        <taxon>Adineta</taxon>
    </lineage>
</organism>
<dbReference type="Proteomes" id="UP000663828">
    <property type="component" value="Unassembled WGS sequence"/>
</dbReference>
<feature type="region of interest" description="Disordered" evidence="1">
    <location>
        <begin position="80"/>
        <end position="100"/>
    </location>
</feature>
<feature type="transmembrane region" description="Helical" evidence="2">
    <location>
        <begin position="46"/>
        <end position="70"/>
    </location>
</feature>
<comment type="caution">
    <text evidence="4">The sequence shown here is derived from an EMBL/GenBank/DDBJ whole genome shotgun (WGS) entry which is preliminary data.</text>
</comment>
<evidence type="ECO:0000313" key="4">
    <source>
        <dbReference type="EMBL" id="CAF1634036.1"/>
    </source>
</evidence>
<dbReference type="AlphaFoldDB" id="A0A816DK52"/>
<keyword evidence="2" id="KW-0812">Transmembrane</keyword>
<evidence type="ECO:0000313" key="3">
    <source>
        <dbReference type="EMBL" id="CAF1333688.1"/>
    </source>
</evidence>
<keyword evidence="2" id="KW-0472">Membrane</keyword>
<evidence type="ECO:0000313" key="5">
    <source>
        <dbReference type="Proteomes" id="UP000663828"/>
    </source>
</evidence>
<dbReference type="EMBL" id="CAJNOJ010000247">
    <property type="protein sequence ID" value="CAF1333688.1"/>
    <property type="molecule type" value="Genomic_DNA"/>
</dbReference>
<evidence type="ECO:0000256" key="1">
    <source>
        <dbReference type="SAM" id="MobiDB-lite"/>
    </source>
</evidence>
<gene>
    <name evidence="3" type="ORF">EDS130_LOCUS32336</name>
    <name evidence="4" type="ORF">XAT740_LOCUS52144</name>
</gene>
<dbReference type="EMBL" id="CAJNOR010008510">
    <property type="protein sequence ID" value="CAF1634036.1"/>
    <property type="molecule type" value="Genomic_DNA"/>
</dbReference>
<name>A0A816DK52_ADIRI</name>
<reference evidence="4" key="1">
    <citation type="submission" date="2021-02" db="EMBL/GenBank/DDBJ databases">
        <authorList>
            <person name="Nowell W R."/>
        </authorList>
    </citation>
    <scope>NUCLEOTIDE SEQUENCE</scope>
</reference>
<accession>A0A816DK52</accession>
<proteinExistence type="predicted"/>
<dbReference type="Proteomes" id="UP000663852">
    <property type="component" value="Unassembled WGS sequence"/>
</dbReference>
<protein>
    <submittedName>
        <fullName evidence="4">Uncharacterized protein</fullName>
    </submittedName>
</protein>
<evidence type="ECO:0000256" key="2">
    <source>
        <dbReference type="SAM" id="Phobius"/>
    </source>
</evidence>
<keyword evidence="5" id="KW-1185">Reference proteome</keyword>